<feature type="chain" id="PRO_5036702277" evidence="1">
    <location>
        <begin position="23"/>
        <end position="59"/>
    </location>
</feature>
<dbReference type="EMBL" id="CM031831">
    <property type="protein sequence ID" value="KAG6704914.1"/>
    <property type="molecule type" value="Genomic_DNA"/>
</dbReference>
<accession>A0A922EJI2</accession>
<keyword evidence="1" id="KW-0732">Signal</keyword>
<feature type="signal peptide" evidence="1">
    <location>
        <begin position="1"/>
        <end position="22"/>
    </location>
</feature>
<name>A0A922EJI2_CARIL</name>
<protein>
    <submittedName>
        <fullName evidence="2">Uncharacterized protein</fullName>
    </submittedName>
</protein>
<sequence length="59" mass="6675">MICGSIHCLVRFLNLFFMNIRSYECIFSFSQSLDANTVKSTGSVGRCSAHISSYYQNLL</sequence>
<evidence type="ECO:0000313" key="3">
    <source>
        <dbReference type="Proteomes" id="UP000811246"/>
    </source>
</evidence>
<reference evidence="2" key="1">
    <citation type="submission" date="2021-01" db="EMBL/GenBank/DDBJ databases">
        <authorList>
            <person name="Lovell J.T."/>
            <person name="Bentley N."/>
            <person name="Bhattarai G."/>
            <person name="Jenkins J.W."/>
            <person name="Sreedasyam A."/>
            <person name="Alarcon Y."/>
            <person name="Bock C."/>
            <person name="Boston L."/>
            <person name="Carlson J."/>
            <person name="Cervantes K."/>
            <person name="Clermont K."/>
            <person name="Krom N."/>
            <person name="Kubenka K."/>
            <person name="Mamidi S."/>
            <person name="Mattison C."/>
            <person name="Monteros M."/>
            <person name="Pisani C."/>
            <person name="Plott C."/>
            <person name="Rajasekar S."/>
            <person name="Rhein H.S."/>
            <person name="Rohla C."/>
            <person name="Song M."/>
            <person name="Hilaire R.S."/>
            <person name="Shu S."/>
            <person name="Wells L."/>
            <person name="Wang X."/>
            <person name="Webber J."/>
            <person name="Heerema R.J."/>
            <person name="Klein P."/>
            <person name="Conner P."/>
            <person name="Grauke L."/>
            <person name="Grimwood J."/>
            <person name="Schmutz J."/>
            <person name="Randall J.J."/>
        </authorList>
    </citation>
    <scope>NUCLEOTIDE SEQUENCE</scope>
    <source>
        <tissue evidence="2">Leaf</tissue>
    </source>
</reference>
<organism evidence="2 3">
    <name type="scientific">Carya illinoinensis</name>
    <name type="common">Pecan</name>
    <dbReference type="NCBI Taxonomy" id="32201"/>
    <lineage>
        <taxon>Eukaryota</taxon>
        <taxon>Viridiplantae</taxon>
        <taxon>Streptophyta</taxon>
        <taxon>Embryophyta</taxon>
        <taxon>Tracheophyta</taxon>
        <taxon>Spermatophyta</taxon>
        <taxon>Magnoliopsida</taxon>
        <taxon>eudicotyledons</taxon>
        <taxon>Gunneridae</taxon>
        <taxon>Pentapetalae</taxon>
        <taxon>rosids</taxon>
        <taxon>fabids</taxon>
        <taxon>Fagales</taxon>
        <taxon>Juglandaceae</taxon>
        <taxon>Carya</taxon>
    </lineage>
</organism>
<dbReference type="Proteomes" id="UP000811246">
    <property type="component" value="Chromosome 7"/>
</dbReference>
<evidence type="ECO:0000256" key="1">
    <source>
        <dbReference type="SAM" id="SignalP"/>
    </source>
</evidence>
<dbReference type="AlphaFoldDB" id="A0A922EJI2"/>
<comment type="caution">
    <text evidence="2">The sequence shown here is derived from an EMBL/GenBank/DDBJ whole genome shotgun (WGS) entry which is preliminary data.</text>
</comment>
<proteinExistence type="predicted"/>
<gene>
    <name evidence="2" type="ORF">I3842_07G155600</name>
</gene>
<evidence type="ECO:0000313" key="2">
    <source>
        <dbReference type="EMBL" id="KAG6704914.1"/>
    </source>
</evidence>